<dbReference type="Gene3D" id="2.60.200.20">
    <property type="match status" value="1"/>
</dbReference>
<dbReference type="Proteomes" id="UP000180235">
    <property type="component" value="Chromosome"/>
</dbReference>
<dbReference type="RefSeq" id="WP_071454027.1">
    <property type="nucleotide sequence ID" value="NZ_CP017675.1"/>
</dbReference>
<dbReference type="InterPro" id="IPR008984">
    <property type="entry name" value="SMAD_FHA_dom_sf"/>
</dbReference>
<dbReference type="AlphaFoldDB" id="A0A1J0AC09"/>
<dbReference type="Pfam" id="PF00498">
    <property type="entry name" value="FHA"/>
    <property type="match status" value="1"/>
</dbReference>
<name>A0A1J0AC09_9CYAN</name>
<gene>
    <name evidence="2" type="ORF">GlitD10_1121</name>
</gene>
<dbReference type="PROSITE" id="PS50006">
    <property type="entry name" value="FHA_DOMAIN"/>
    <property type="match status" value="1"/>
</dbReference>
<organism evidence="2 3">
    <name type="scientific">Gloeomargarita lithophora Alchichica-D10</name>
    <dbReference type="NCBI Taxonomy" id="1188229"/>
    <lineage>
        <taxon>Bacteria</taxon>
        <taxon>Bacillati</taxon>
        <taxon>Cyanobacteriota</taxon>
        <taxon>Cyanophyceae</taxon>
        <taxon>Gloeomargaritales</taxon>
        <taxon>Gloeomargaritaceae</taxon>
        <taxon>Gloeomargarita</taxon>
    </lineage>
</organism>
<evidence type="ECO:0000313" key="2">
    <source>
        <dbReference type="EMBL" id="APB33441.1"/>
    </source>
</evidence>
<dbReference type="CDD" id="cd00060">
    <property type="entry name" value="FHA"/>
    <property type="match status" value="1"/>
</dbReference>
<dbReference type="STRING" id="1188229.GlitD10_1121"/>
<evidence type="ECO:0000259" key="1">
    <source>
        <dbReference type="PROSITE" id="PS50006"/>
    </source>
</evidence>
<protein>
    <submittedName>
        <fullName evidence="2">FHA domain-containing protein</fullName>
    </submittedName>
</protein>
<dbReference type="InterPro" id="IPR000253">
    <property type="entry name" value="FHA_dom"/>
</dbReference>
<proteinExistence type="predicted"/>
<keyword evidence="3" id="KW-1185">Reference proteome</keyword>
<dbReference type="SMART" id="SM00240">
    <property type="entry name" value="FHA"/>
    <property type="match status" value="1"/>
</dbReference>
<dbReference type="OrthoDB" id="510956at2"/>
<accession>A0A1J0AC09</accession>
<dbReference type="EMBL" id="CP017675">
    <property type="protein sequence ID" value="APB33441.1"/>
    <property type="molecule type" value="Genomic_DNA"/>
</dbReference>
<feature type="domain" description="FHA" evidence="1">
    <location>
        <begin position="29"/>
        <end position="89"/>
    </location>
</feature>
<dbReference type="KEGG" id="glt:GlitD10_1121"/>
<dbReference type="SUPFAM" id="SSF49879">
    <property type="entry name" value="SMAD/FHA domain"/>
    <property type="match status" value="1"/>
</dbReference>
<evidence type="ECO:0000313" key="3">
    <source>
        <dbReference type="Proteomes" id="UP000180235"/>
    </source>
</evidence>
<reference evidence="2 3" key="1">
    <citation type="submission" date="2016-10" db="EMBL/GenBank/DDBJ databases">
        <title>Description of Gloeomargarita lithophora gen. nov., sp. nov., a thylakoid-bearing basal-branching cyanobacterium with intracellular carbonates, and proposal for Gloeomargaritales ord. nov.</title>
        <authorList>
            <person name="Moreira D."/>
            <person name="Tavera R."/>
            <person name="Benzerara K."/>
            <person name="Skouri-Panet F."/>
            <person name="Couradeau E."/>
            <person name="Gerard E."/>
            <person name="Loussert C."/>
            <person name="Novelo E."/>
            <person name="Zivanovic Y."/>
            <person name="Lopez-Garcia P."/>
        </authorList>
    </citation>
    <scope>NUCLEOTIDE SEQUENCE [LARGE SCALE GENOMIC DNA]</scope>
    <source>
        <strain evidence="2 3">D10</strain>
    </source>
</reference>
<sequence length="144" mass="16331">MSDTPQERHLLVLHDDEGSRAIALEAATYSLGRDPSNAVVLNSKTVSRRHAILLRLPNPETKGYRYRLMDGDSKGNRSANGTRVNHKDWSTGELKNGDVISFGDVEARYSITIMTEEEFKKHTETIDFRSIKSEMLNTDETQMF</sequence>